<sequence>MEVTQNAYSEVFDFLNKQLIDGKTWLVHHSTDMINSISDLHCFSKASDARQFEHDNTSHFDRYCTKRIKTFLRTLKSTHMNSQNLEFLQTNLKYFGFGDKLNDDLKKNIEAQKAEFQLKIEIPHFNNKMDYTLHFKKSNTSDMYFFNRYDAGLKNGKHENDKAHSFYVNKGSGITAKEAFNLLEGRSVYKDLVSKEGEKYSAWVKLDFENTDKKGNHLLKQFSEKYGFDLGKTLSNYPIKELQDPEQKKQLISSLNKGNVQQVSMNPESKEGKFYIEAIPQFKNINVYDSKMHLLKRQSLQNQNSGKSLSTSQDTLKKPMQKKDLDEQPAKQKQTRKRKLSV</sequence>
<evidence type="ECO:0000313" key="3">
    <source>
        <dbReference type="Proteomes" id="UP001597387"/>
    </source>
</evidence>
<accession>A0ABW4ZRS1</accession>
<keyword evidence="3" id="KW-1185">Reference proteome</keyword>
<feature type="compositionally biased region" description="Basic and acidic residues" evidence="1">
    <location>
        <begin position="315"/>
        <end position="330"/>
    </location>
</feature>
<feature type="region of interest" description="Disordered" evidence="1">
    <location>
        <begin position="300"/>
        <end position="342"/>
    </location>
</feature>
<protein>
    <submittedName>
        <fullName evidence="2">Uncharacterized protein</fullName>
    </submittedName>
</protein>
<feature type="compositionally biased region" description="Polar residues" evidence="1">
    <location>
        <begin position="300"/>
        <end position="314"/>
    </location>
</feature>
<comment type="caution">
    <text evidence="2">The sequence shown here is derived from an EMBL/GenBank/DDBJ whole genome shotgun (WGS) entry which is preliminary data.</text>
</comment>
<dbReference type="RefSeq" id="WP_255905588.1">
    <property type="nucleotide sequence ID" value="NZ_JAFMZO010000006.1"/>
</dbReference>
<dbReference type="Proteomes" id="UP001597387">
    <property type="component" value="Unassembled WGS sequence"/>
</dbReference>
<feature type="compositionally biased region" description="Basic residues" evidence="1">
    <location>
        <begin position="333"/>
        <end position="342"/>
    </location>
</feature>
<name>A0ABW4ZRS1_9SPHI</name>
<evidence type="ECO:0000313" key="2">
    <source>
        <dbReference type="EMBL" id="MFD2164522.1"/>
    </source>
</evidence>
<reference evidence="3" key="1">
    <citation type="journal article" date="2019" name="Int. J. Syst. Evol. Microbiol.">
        <title>The Global Catalogue of Microorganisms (GCM) 10K type strain sequencing project: providing services to taxonomists for standard genome sequencing and annotation.</title>
        <authorList>
            <consortium name="The Broad Institute Genomics Platform"/>
            <consortium name="The Broad Institute Genome Sequencing Center for Infectious Disease"/>
            <person name="Wu L."/>
            <person name="Ma J."/>
        </authorList>
    </citation>
    <scope>NUCLEOTIDE SEQUENCE [LARGE SCALE GENOMIC DNA]</scope>
    <source>
        <strain evidence="3">KCTC 42217</strain>
    </source>
</reference>
<organism evidence="2 3">
    <name type="scientific">Paradesertivirga mongoliensis</name>
    <dbReference type="NCBI Taxonomy" id="2100740"/>
    <lineage>
        <taxon>Bacteria</taxon>
        <taxon>Pseudomonadati</taxon>
        <taxon>Bacteroidota</taxon>
        <taxon>Sphingobacteriia</taxon>
        <taxon>Sphingobacteriales</taxon>
        <taxon>Sphingobacteriaceae</taxon>
        <taxon>Paradesertivirga</taxon>
    </lineage>
</organism>
<evidence type="ECO:0000256" key="1">
    <source>
        <dbReference type="SAM" id="MobiDB-lite"/>
    </source>
</evidence>
<gene>
    <name evidence="2" type="ORF">ACFSJU_19105</name>
</gene>
<proteinExistence type="predicted"/>
<dbReference type="EMBL" id="JBHUHZ010000005">
    <property type="protein sequence ID" value="MFD2164522.1"/>
    <property type="molecule type" value="Genomic_DNA"/>
</dbReference>